<dbReference type="PANTHER" id="PTHR42686">
    <property type="entry name" value="GH17980P-RELATED"/>
    <property type="match status" value="1"/>
</dbReference>
<evidence type="ECO:0000259" key="1">
    <source>
        <dbReference type="Pfam" id="PF00248"/>
    </source>
</evidence>
<feature type="domain" description="NADP-dependent oxidoreductase" evidence="1">
    <location>
        <begin position="15"/>
        <end position="313"/>
    </location>
</feature>
<gene>
    <name evidence="2" type="ORF">EV386_0080</name>
</gene>
<proteinExistence type="predicted"/>
<sequence>MRDDDLLRRLAGAGRLGYGAANVGNLHRALSDDDARAVLDAAWEAGVRHYDTAPHYGLGLSERRLGEFLRTKPRDEFLVSTKVGRLLVPHPAGAGADDLANGFAVRADWRRVWDASGAGVRRSLEESLGRLGLDAVDIVYLHDPERYDLDRALGDGLPALAALRQAGLVRAVGVGSMDREALTRAARSGLVDLLMVAGRHTLADPGAGDDVLPACREHGVRVVAAAVYNSGLTARSTPPDDARFDYGPAPAALLARVRRIAEVCAAHGVDLPVAATQYPLRADVVDAVVIGGARPDQVRANAVRLATPVPQALWDDLARAGLA</sequence>
<dbReference type="AlphaFoldDB" id="A0A4Q7LYF3"/>
<dbReference type="InterPro" id="IPR036812">
    <property type="entry name" value="NAD(P)_OxRdtase_dom_sf"/>
</dbReference>
<keyword evidence="3" id="KW-1185">Reference proteome</keyword>
<dbReference type="PANTHER" id="PTHR42686:SF1">
    <property type="entry name" value="GH17980P-RELATED"/>
    <property type="match status" value="1"/>
</dbReference>
<protein>
    <submittedName>
        <fullName evidence="2">D-threo-aldose 1-dehydrogenase</fullName>
    </submittedName>
</protein>
<reference evidence="2 3" key="1">
    <citation type="submission" date="2019-02" db="EMBL/GenBank/DDBJ databases">
        <title>Sequencing the genomes of 1000 actinobacteria strains.</title>
        <authorList>
            <person name="Klenk H.-P."/>
        </authorList>
    </citation>
    <scope>NUCLEOTIDE SEQUENCE [LARGE SCALE GENOMIC DNA]</scope>
    <source>
        <strain evidence="2 3">DSM 16932</strain>
    </source>
</reference>
<dbReference type="SUPFAM" id="SSF51430">
    <property type="entry name" value="NAD(P)-linked oxidoreductase"/>
    <property type="match status" value="1"/>
</dbReference>
<name>A0A4Q7LYF3_9MICO</name>
<dbReference type="InterPro" id="IPR020471">
    <property type="entry name" value="AKR"/>
</dbReference>
<accession>A0A4Q7LYF3</accession>
<dbReference type="Gene3D" id="3.20.20.100">
    <property type="entry name" value="NADP-dependent oxidoreductase domain"/>
    <property type="match status" value="1"/>
</dbReference>
<dbReference type="OrthoDB" id="9768851at2"/>
<dbReference type="RefSeq" id="WP_130411310.1">
    <property type="nucleotide sequence ID" value="NZ_SGWX01000001.1"/>
</dbReference>
<dbReference type="CDD" id="cd19152">
    <property type="entry name" value="AKR_AKR15A"/>
    <property type="match status" value="1"/>
</dbReference>
<evidence type="ECO:0000313" key="2">
    <source>
        <dbReference type="EMBL" id="RZS59844.1"/>
    </source>
</evidence>
<dbReference type="Proteomes" id="UP000293852">
    <property type="component" value="Unassembled WGS sequence"/>
</dbReference>
<evidence type="ECO:0000313" key="3">
    <source>
        <dbReference type="Proteomes" id="UP000293852"/>
    </source>
</evidence>
<dbReference type="GO" id="GO:0005829">
    <property type="term" value="C:cytosol"/>
    <property type="evidence" value="ECO:0007669"/>
    <property type="project" value="TreeGrafter"/>
</dbReference>
<dbReference type="Pfam" id="PF00248">
    <property type="entry name" value="Aldo_ket_red"/>
    <property type="match status" value="1"/>
</dbReference>
<comment type="caution">
    <text evidence="2">The sequence shown here is derived from an EMBL/GenBank/DDBJ whole genome shotgun (WGS) entry which is preliminary data.</text>
</comment>
<organism evidence="2 3">
    <name type="scientific">Xylanimonas ulmi</name>
    <dbReference type="NCBI Taxonomy" id="228973"/>
    <lineage>
        <taxon>Bacteria</taxon>
        <taxon>Bacillati</taxon>
        <taxon>Actinomycetota</taxon>
        <taxon>Actinomycetes</taxon>
        <taxon>Micrococcales</taxon>
        <taxon>Promicromonosporaceae</taxon>
        <taxon>Xylanimonas</taxon>
    </lineage>
</organism>
<dbReference type="InterPro" id="IPR023210">
    <property type="entry name" value="NADP_OxRdtase_dom"/>
</dbReference>
<dbReference type="EMBL" id="SGWX01000001">
    <property type="protein sequence ID" value="RZS59844.1"/>
    <property type="molecule type" value="Genomic_DNA"/>
</dbReference>
<dbReference type="GO" id="GO:0016491">
    <property type="term" value="F:oxidoreductase activity"/>
    <property type="evidence" value="ECO:0007669"/>
    <property type="project" value="InterPro"/>
</dbReference>